<keyword evidence="3" id="KW-1185">Reference proteome</keyword>
<dbReference type="OrthoDB" id="9984024at2759"/>
<dbReference type="Pfam" id="PF03663">
    <property type="entry name" value="Glyco_hydro_76"/>
    <property type="match status" value="1"/>
</dbReference>
<dbReference type="STRING" id="767770.A0A1L9MUQ8"/>
<organism evidence="2 3">
    <name type="scientific">Aspergillus tubingensis (strain CBS 134.48)</name>
    <dbReference type="NCBI Taxonomy" id="767770"/>
    <lineage>
        <taxon>Eukaryota</taxon>
        <taxon>Fungi</taxon>
        <taxon>Dikarya</taxon>
        <taxon>Ascomycota</taxon>
        <taxon>Pezizomycotina</taxon>
        <taxon>Eurotiomycetes</taxon>
        <taxon>Eurotiomycetidae</taxon>
        <taxon>Eurotiales</taxon>
        <taxon>Aspergillaceae</taxon>
        <taxon>Aspergillus</taxon>
        <taxon>Aspergillus subgen. Circumdati</taxon>
    </lineage>
</organism>
<gene>
    <name evidence="2" type="ORF">ASPTUDRAFT_784888</name>
</gene>
<dbReference type="EMBL" id="KV878206">
    <property type="protein sequence ID" value="OJI80790.1"/>
    <property type="molecule type" value="Genomic_DNA"/>
</dbReference>
<evidence type="ECO:0000313" key="3">
    <source>
        <dbReference type="Proteomes" id="UP000184304"/>
    </source>
</evidence>
<dbReference type="Proteomes" id="UP000184304">
    <property type="component" value="Unassembled WGS sequence"/>
</dbReference>
<sequence length="392" mass="43094">MTSGSAPYAPLRYKHQLVYTLLGLASFVTPSPSQLTLTSTTPYLDNAKSAVNTLQEWYNQTTGLWDTTGWWNSAICLTVLGDLTALDSSMLNSSSATFNNTLIQAPKSTLSHSVRKPTSQYKRQSPLNDTESGTEFLNDYYDDEGWWALAWIQAYDLTQDRRYLDTAVNIFSDMAAGWDTTCGGIWWDKSHTGNNAIENELFLSVAAHLGRRNTDNASYYLDWALKEWDWFENSGLINSQNTINDGLDLTSCQNNNGTVWSYNQGVILGGLVELSQLVSNTSYIATAQRIADAAIQTLSDANGVLKESCDPNCTGDAPQFKGILMRNLQMLYQASPEDGVKQFLQQNANSIWQNDRGDGNQLGPVWSGPFTAADASTQSSACEALVAAAAIR</sequence>
<accession>A0A1L9MUQ8</accession>
<name>A0A1L9MUQ8_ASPTC</name>
<proteinExistence type="predicted"/>
<protein>
    <recommendedName>
        <fullName evidence="4">Mannan endo-1,6-alpha-mannosidase</fullName>
    </recommendedName>
</protein>
<dbReference type="PANTHER" id="PTHR47791:SF1">
    <property type="entry name" value="ENDO MANNANASE, GH76 FAMILY (EUROFUNG)"/>
    <property type="match status" value="1"/>
</dbReference>
<evidence type="ECO:0000256" key="1">
    <source>
        <dbReference type="SAM" id="MobiDB-lite"/>
    </source>
</evidence>
<evidence type="ECO:0000313" key="2">
    <source>
        <dbReference type="EMBL" id="OJI80790.1"/>
    </source>
</evidence>
<dbReference type="GO" id="GO:0005975">
    <property type="term" value="P:carbohydrate metabolic process"/>
    <property type="evidence" value="ECO:0007669"/>
    <property type="project" value="InterPro"/>
</dbReference>
<reference evidence="3" key="1">
    <citation type="journal article" date="2017" name="Genome Biol.">
        <title>Comparative genomics reveals high biological diversity and specific adaptations in the industrially and medically important fungal genus Aspergillus.</title>
        <authorList>
            <person name="de Vries R.P."/>
            <person name="Riley R."/>
            <person name="Wiebenga A."/>
            <person name="Aguilar-Osorio G."/>
            <person name="Amillis S."/>
            <person name="Uchima C.A."/>
            <person name="Anderluh G."/>
            <person name="Asadollahi M."/>
            <person name="Askin M."/>
            <person name="Barry K."/>
            <person name="Battaglia E."/>
            <person name="Bayram O."/>
            <person name="Benocci T."/>
            <person name="Braus-Stromeyer S.A."/>
            <person name="Caldana C."/>
            <person name="Canovas D."/>
            <person name="Cerqueira G.C."/>
            <person name="Chen F."/>
            <person name="Chen W."/>
            <person name="Choi C."/>
            <person name="Clum A."/>
            <person name="Dos Santos R.A."/>
            <person name="Damasio A.R."/>
            <person name="Diallinas G."/>
            <person name="Emri T."/>
            <person name="Fekete E."/>
            <person name="Flipphi M."/>
            <person name="Freyberg S."/>
            <person name="Gallo A."/>
            <person name="Gournas C."/>
            <person name="Habgood R."/>
            <person name="Hainaut M."/>
            <person name="Harispe M.L."/>
            <person name="Henrissat B."/>
            <person name="Hilden K.S."/>
            <person name="Hope R."/>
            <person name="Hossain A."/>
            <person name="Karabika E."/>
            <person name="Karaffa L."/>
            <person name="Karanyi Z."/>
            <person name="Krasevec N."/>
            <person name="Kuo A."/>
            <person name="Kusch H."/>
            <person name="LaButti K."/>
            <person name="Lagendijk E.L."/>
            <person name="Lapidus A."/>
            <person name="Levasseur A."/>
            <person name="Lindquist E."/>
            <person name="Lipzen A."/>
            <person name="Logrieco A.F."/>
            <person name="MacCabe A."/>
            <person name="Maekelae M.R."/>
            <person name="Malavazi I."/>
            <person name="Melin P."/>
            <person name="Meyer V."/>
            <person name="Mielnichuk N."/>
            <person name="Miskei M."/>
            <person name="Molnar A.P."/>
            <person name="Mule G."/>
            <person name="Ngan C.Y."/>
            <person name="Orejas M."/>
            <person name="Orosz E."/>
            <person name="Ouedraogo J.P."/>
            <person name="Overkamp K.M."/>
            <person name="Park H.-S."/>
            <person name="Perrone G."/>
            <person name="Piumi F."/>
            <person name="Punt P.J."/>
            <person name="Ram A.F."/>
            <person name="Ramon A."/>
            <person name="Rauscher S."/>
            <person name="Record E."/>
            <person name="Riano-Pachon D.M."/>
            <person name="Robert V."/>
            <person name="Roehrig J."/>
            <person name="Ruller R."/>
            <person name="Salamov A."/>
            <person name="Salih N.S."/>
            <person name="Samson R.A."/>
            <person name="Sandor E."/>
            <person name="Sanguinetti M."/>
            <person name="Schuetze T."/>
            <person name="Sepcic K."/>
            <person name="Shelest E."/>
            <person name="Sherlock G."/>
            <person name="Sophianopoulou V."/>
            <person name="Squina F.M."/>
            <person name="Sun H."/>
            <person name="Susca A."/>
            <person name="Todd R.B."/>
            <person name="Tsang A."/>
            <person name="Unkles S.E."/>
            <person name="van de Wiele N."/>
            <person name="van Rossen-Uffink D."/>
            <person name="Oliveira J.V."/>
            <person name="Vesth T.C."/>
            <person name="Visser J."/>
            <person name="Yu J.-H."/>
            <person name="Zhou M."/>
            <person name="Andersen M.R."/>
            <person name="Archer D.B."/>
            <person name="Baker S.E."/>
            <person name="Benoit I."/>
            <person name="Brakhage A.A."/>
            <person name="Braus G.H."/>
            <person name="Fischer R."/>
            <person name="Frisvad J.C."/>
            <person name="Goldman G.H."/>
            <person name="Houbraken J."/>
            <person name="Oakley B."/>
            <person name="Pocsi I."/>
            <person name="Scazzocchio C."/>
            <person name="Seiboth B."/>
            <person name="vanKuyk P.A."/>
            <person name="Wortman J."/>
            <person name="Dyer P.S."/>
            <person name="Grigoriev I.V."/>
        </authorList>
    </citation>
    <scope>NUCLEOTIDE SEQUENCE [LARGE SCALE GENOMIC DNA]</scope>
    <source>
        <strain evidence="3">CBS 134.48</strain>
    </source>
</reference>
<dbReference type="AlphaFoldDB" id="A0A1L9MUQ8"/>
<dbReference type="VEuPathDB" id="FungiDB:ASPTUDRAFT_784888"/>
<dbReference type="InterPro" id="IPR008928">
    <property type="entry name" value="6-hairpin_glycosidase_sf"/>
</dbReference>
<dbReference type="SUPFAM" id="SSF48208">
    <property type="entry name" value="Six-hairpin glycosidases"/>
    <property type="match status" value="1"/>
</dbReference>
<dbReference type="InterPro" id="IPR005198">
    <property type="entry name" value="Glyco_hydro_76"/>
</dbReference>
<dbReference type="OMA" id="KNAISIW"/>
<dbReference type="PANTHER" id="PTHR47791">
    <property type="entry name" value="MEIOTICALLY UP-REGULATED GENE 191 PROTEIN"/>
    <property type="match status" value="1"/>
</dbReference>
<evidence type="ECO:0008006" key="4">
    <source>
        <dbReference type="Google" id="ProtNLM"/>
    </source>
</evidence>
<dbReference type="InterPro" id="IPR053169">
    <property type="entry name" value="MUG_Protein"/>
</dbReference>
<dbReference type="Gene3D" id="1.50.10.20">
    <property type="match status" value="1"/>
</dbReference>
<feature type="region of interest" description="Disordered" evidence="1">
    <location>
        <begin position="109"/>
        <end position="130"/>
    </location>
</feature>